<dbReference type="InterPro" id="IPR035927">
    <property type="entry name" value="DUSP-like_sf"/>
</dbReference>
<evidence type="ECO:0000313" key="3">
    <source>
        <dbReference type="Proteomes" id="UP000265618"/>
    </source>
</evidence>
<evidence type="ECO:0000259" key="1">
    <source>
        <dbReference type="PROSITE" id="PS51283"/>
    </source>
</evidence>
<evidence type="ECO:0000313" key="2">
    <source>
        <dbReference type="EMBL" id="GIQ84634.1"/>
    </source>
</evidence>
<sequence length="130" mass="14398">MYILLYSALLYPIKVDLLYGADTVYSDVWFLMSESWLQLWRDFVSHGSTSEPPGPIDNSDLVTVSAAGIARGGVDINAVPREGRLRLHHYRGVSPAVYKLFHGIYGGGPAIVRASIDLYGPPLSFDSFRH</sequence>
<protein>
    <recommendedName>
        <fullName evidence="1">DUSP domain-containing protein</fullName>
    </recommendedName>
</protein>
<dbReference type="AlphaFoldDB" id="A0A9K3CZS5"/>
<gene>
    <name evidence="2" type="ORF">KIPB_006169</name>
</gene>
<dbReference type="GO" id="GO:0004843">
    <property type="term" value="F:cysteine-type deubiquitinase activity"/>
    <property type="evidence" value="ECO:0007669"/>
    <property type="project" value="InterPro"/>
</dbReference>
<dbReference type="SMART" id="SM00695">
    <property type="entry name" value="DUSP"/>
    <property type="match status" value="1"/>
</dbReference>
<proteinExistence type="predicted"/>
<dbReference type="SUPFAM" id="SSF143791">
    <property type="entry name" value="DUSP-like"/>
    <property type="match status" value="1"/>
</dbReference>
<dbReference type="InterPro" id="IPR006615">
    <property type="entry name" value="Pept_C19_DUSP"/>
</dbReference>
<dbReference type="OrthoDB" id="289038at2759"/>
<name>A0A9K3CZS5_9EUKA</name>
<dbReference type="Proteomes" id="UP000265618">
    <property type="component" value="Unassembled WGS sequence"/>
</dbReference>
<dbReference type="Pfam" id="PF06337">
    <property type="entry name" value="DUSP"/>
    <property type="match status" value="1"/>
</dbReference>
<reference evidence="2 3" key="1">
    <citation type="journal article" date="2018" name="PLoS ONE">
        <title>The draft genome of Kipferlia bialata reveals reductive genome evolution in fornicate parasites.</title>
        <authorList>
            <person name="Tanifuji G."/>
            <person name="Takabayashi S."/>
            <person name="Kume K."/>
            <person name="Takagi M."/>
            <person name="Nakayama T."/>
            <person name="Kamikawa R."/>
            <person name="Inagaki Y."/>
            <person name="Hashimoto T."/>
        </authorList>
    </citation>
    <scope>NUCLEOTIDE SEQUENCE [LARGE SCALE GENOMIC DNA]</scope>
    <source>
        <strain evidence="2">NY0173</strain>
    </source>
</reference>
<dbReference type="EMBL" id="BDIP01001552">
    <property type="protein sequence ID" value="GIQ84634.1"/>
    <property type="molecule type" value="Genomic_DNA"/>
</dbReference>
<dbReference type="PROSITE" id="PS51283">
    <property type="entry name" value="DUSP"/>
    <property type="match status" value="1"/>
</dbReference>
<accession>A0A9K3CZS5</accession>
<feature type="domain" description="DUSP" evidence="1">
    <location>
        <begin position="1"/>
        <end position="116"/>
    </location>
</feature>
<dbReference type="Gene3D" id="3.30.2230.10">
    <property type="entry name" value="DUSP-like"/>
    <property type="match status" value="1"/>
</dbReference>
<organism evidence="2 3">
    <name type="scientific">Kipferlia bialata</name>
    <dbReference type="NCBI Taxonomy" id="797122"/>
    <lineage>
        <taxon>Eukaryota</taxon>
        <taxon>Metamonada</taxon>
        <taxon>Carpediemonas-like organisms</taxon>
        <taxon>Kipferlia</taxon>
    </lineage>
</organism>
<keyword evidence="3" id="KW-1185">Reference proteome</keyword>
<comment type="caution">
    <text evidence="2">The sequence shown here is derived from an EMBL/GenBank/DDBJ whole genome shotgun (WGS) entry which is preliminary data.</text>
</comment>